<comment type="caution">
    <text evidence="1">The sequence shown here is derived from an EMBL/GenBank/DDBJ whole genome shotgun (WGS) entry which is preliminary data.</text>
</comment>
<name>A0A1F8FAS5_9BACT</name>
<dbReference type="Proteomes" id="UP000177167">
    <property type="component" value="Unassembled WGS sequence"/>
</dbReference>
<dbReference type="EMBL" id="MGJP01000037">
    <property type="protein sequence ID" value="OGN09356.1"/>
    <property type="molecule type" value="Genomic_DNA"/>
</dbReference>
<evidence type="ECO:0000313" key="2">
    <source>
        <dbReference type="Proteomes" id="UP000177167"/>
    </source>
</evidence>
<dbReference type="AlphaFoldDB" id="A0A1F8FAS5"/>
<dbReference type="Pfam" id="PF04285">
    <property type="entry name" value="DUF444"/>
    <property type="match status" value="1"/>
</dbReference>
<proteinExistence type="predicted"/>
<dbReference type="PANTHER" id="PTHR30510:SF2">
    <property type="entry name" value="UPF0229 PROTEIN YEAH"/>
    <property type="match status" value="1"/>
</dbReference>
<organism evidence="1 2">
    <name type="scientific">Candidatus Yanofskybacteria bacterium RIFCSPHIGHO2_02_FULL_41_11</name>
    <dbReference type="NCBI Taxonomy" id="1802675"/>
    <lineage>
        <taxon>Bacteria</taxon>
        <taxon>Candidatus Yanofskyibacteriota</taxon>
    </lineage>
</organism>
<reference evidence="1 2" key="1">
    <citation type="journal article" date="2016" name="Nat. Commun.">
        <title>Thousands of microbial genomes shed light on interconnected biogeochemical processes in an aquifer system.</title>
        <authorList>
            <person name="Anantharaman K."/>
            <person name="Brown C.T."/>
            <person name="Hug L.A."/>
            <person name="Sharon I."/>
            <person name="Castelle C.J."/>
            <person name="Probst A.J."/>
            <person name="Thomas B.C."/>
            <person name="Singh A."/>
            <person name="Wilkins M.J."/>
            <person name="Karaoz U."/>
            <person name="Brodie E.L."/>
            <person name="Williams K.H."/>
            <person name="Hubbard S.S."/>
            <person name="Banfield J.F."/>
        </authorList>
    </citation>
    <scope>NUCLEOTIDE SEQUENCE [LARGE SCALE GENOMIC DNA]</scope>
</reference>
<protein>
    <submittedName>
        <fullName evidence="1">Uncharacterized protein</fullName>
    </submittedName>
</protein>
<accession>A0A1F8FAS5</accession>
<sequence>MSIREVIGKPLGKSIMKDVRRHQEKVMDQVRKHIGDIIANEDIITGDRKRKVRITVRALKDYYFRFAPPKTKAKDGSGKGPGSVAGDEPGEALFDAEFDLDELIDIALEDCGLPNLRQREAFEIEVPKGYRVKSIEKSGLWTLFDKRRTARAAISRITDFIVFLMKETGCTQEEAEIALILSKGDVQKTYQLLLKVKRGEITLPKKMLGKFFLSGDDYRFFELEEELEKVSNAAVYLLRDWSGSTDRYKYLIRMSSSWLSEAIRRLYRNVRIIFIGYENEPERVSENDFFARSASGGTVAYRAYELVQKLIKTETPLDFWDVFVYQFSDGDDFQISTAGLRMEELLKSGVNFVGYGEMTDRDTKSASGTLMTEFEQRFSLKIISGEGHKIYHSKNRPFRGMVFGDKKHLRILVTTFLPKELKEEV</sequence>
<gene>
    <name evidence="1" type="ORF">A3J46_04850</name>
</gene>
<dbReference type="PANTHER" id="PTHR30510">
    <property type="entry name" value="UPF0229 PROTEIN YEAH"/>
    <property type="match status" value="1"/>
</dbReference>
<dbReference type="InterPro" id="IPR006698">
    <property type="entry name" value="UPF0229"/>
</dbReference>
<evidence type="ECO:0000313" key="1">
    <source>
        <dbReference type="EMBL" id="OGN09356.1"/>
    </source>
</evidence>